<dbReference type="AlphaFoldDB" id="A0A379IFE1"/>
<reference evidence="1 2" key="1">
    <citation type="submission" date="2018-06" db="EMBL/GenBank/DDBJ databases">
        <authorList>
            <consortium name="Pathogen Informatics"/>
            <person name="Doyle S."/>
        </authorList>
    </citation>
    <scope>NUCLEOTIDE SEQUENCE [LARGE SCALE GENOMIC DNA]</scope>
    <source>
        <strain evidence="1 2">NCTC10392</strain>
    </source>
</reference>
<dbReference type="EMBL" id="UGUS01000002">
    <property type="protein sequence ID" value="SUD31560.1"/>
    <property type="molecule type" value="Genomic_DNA"/>
</dbReference>
<evidence type="ECO:0000313" key="1">
    <source>
        <dbReference type="EMBL" id="SUD31560.1"/>
    </source>
</evidence>
<name>A0A379IFE1_PSEFL</name>
<organism evidence="1 2">
    <name type="scientific">Pseudomonas fluorescens</name>
    <dbReference type="NCBI Taxonomy" id="294"/>
    <lineage>
        <taxon>Bacteria</taxon>
        <taxon>Pseudomonadati</taxon>
        <taxon>Pseudomonadota</taxon>
        <taxon>Gammaproteobacteria</taxon>
        <taxon>Pseudomonadales</taxon>
        <taxon>Pseudomonadaceae</taxon>
        <taxon>Pseudomonas</taxon>
    </lineage>
</organism>
<sequence length="117" mass="13038">MAVLQLALTEFNCQRAARPFPADGGNRSPLGQQHCHLSGRPEPSGNSEIIGVITGGELIALTFNRLPVWIEQTVLTHVRYHIESKTLPRLPSLHCTARNWLAPMKRHIAGKNVHRPH</sequence>
<protein>
    <submittedName>
        <fullName evidence="1">Uncharacterized protein</fullName>
    </submittedName>
</protein>
<evidence type="ECO:0000313" key="2">
    <source>
        <dbReference type="Proteomes" id="UP000255125"/>
    </source>
</evidence>
<gene>
    <name evidence="1" type="ORF">NCTC10392_03498</name>
</gene>
<accession>A0A379IFE1</accession>
<dbReference type="Proteomes" id="UP000255125">
    <property type="component" value="Unassembled WGS sequence"/>
</dbReference>
<proteinExistence type="predicted"/>